<dbReference type="SUPFAM" id="SSF46689">
    <property type="entry name" value="Homeodomain-like"/>
    <property type="match status" value="1"/>
</dbReference>
<keyword evidence="2" id="KW-1185">Reference proteome</keyword>
<dbReference type="InterPro" id="IPR009057">
    <property type="entry name" value="Homeodomain-like_sf"/>
</dbReference>
<dbReference type="AlphaFoldDB" id="A0A4P6JMS6"/>
<evidence type="ECO:0000313" key="2">
    <source>
        <dbReference type="Proteomes" id="UP000290365"/>
    </source>
</evidence>
<dbReference type="Proteomes" id="UP000290365">
    <property type="component" value="Chromosome"/>
</dbReference>
<accession>A0A4P6JMS6</accession>
<evidence type="ECO:0000313" key="1">
    <source>
        <dbReference type="EMBL" id="QBD76555.1"/>
    </source>
</evidence>
<dbReference type="KEGG" id="kbs:EPA93_11305"/>
<sequence>MPKRKRVQREHIEDWQTIQHYTLWPEQTAYELLRPAVLFGDPAIQRTQETGELPSSLERKADAFDEQGMVSFFASRPRKQPLETARSLPPDMRQLIVDLRVEMPNMSIREIAEICDARFQRRPSYHSIKMVLAFGPPPSITMRRFPLLNSIPDPAQCCHNIVQLHAEGWSVASIAEYWQGSKQAVDTTLKRWVQEGVKGLDDKSHARKASRVVTLEVANEIRKKQENPLIGEWRQRLLAGLIDQDRSVFVGGASMQNPG</sequence>
<dbReference type="RefSeq" id="WP_129887446.1">
    <property type="nucleotide sequence ID" value="NZ_CP035758.1"/>
</dbReference>
<name>A0A4P6JMS6_KTERU</name>
<reference evidence="1 2" key="1">
    <citation type="submission" date="2019-01" db="EMBL/GenBank/DDBJ databases">
        <title>Ktedonosporobacter rubrisoli SCAWS-G2.</title>
        <authorList>
            <person name="Huang Y."/>
            <person name="Yan B."/>
        </authorList>
    </citation>
    <scope>NUCLEOTIDE SEQUENCE [LARGE SCALE GENOMIC DNA]</scope>
    <source>
        <strain evidence="1 2">SCAWS-G2</strain>
    </source>
</reference>
<dbReference type="Pfam" id="PF13551">
    <property type="entry name" value="HTH_29"/>
    <property type="match status" value="1"/>
</dbReference>
<dbReference type="EMBL" id="CP035758">
    <property type="protein sequence ID" value="QBD76555.1"/>
    <property type="molecule type" value="Genomic_DNA"/>
</dbReference>
<organism evidence="1 2">
    <name type="scientific">Ktedonosporobacter rubrisoli</name>
    <dbReference type="NCBI Taxonomy" id="2509675"/>
    <lineage>
        <taxon>Bacteria</taxon>
        <taxon>Bacillati</taxon>
        <taxon>Chloroflexota</taxon>
        <taxon>Ktedonobacteria</taxon>
        <taxon>Ktedonobacterales</taxon>
        <taxon>Ktedonosporobacteraceae</taxon>
        <taxon>Ktedonosporobacter</taxon>
    </lineage>
</organism>
<dbReference type="OrthoDB" id="286470at2"/>
<proteinExistence type="predicted"/>
<gene>
    <name evidence="1" type="ORF">EPA93_11305</name>
</gene>
<protein>
    <submittedName>
        <fullName evidence="1">Uncharacterized protein</fullName>
    </submittedName>
</protein>